<dbReference type="AlphaFoldDB" id="A0A9D4GS99"/>
<evidence type="ECO:0000313" key="2">
    <source>
        <dbReference type="EMBL" id="KAH3820575.1"/>
    </source>
</evidence>
<reference evidence="2" key="1">
    <citation type="journal article" date="2019" name="bioRxiv">
        <title>The Genome of the Zebra Mussel, Dreissena polymorpha: A Resource for Invasive Species Research.</title>
        <authorList>
            <person name="McCartney M.A."/>
            <person name="Auch B."/>
            <person name="Kono T."/>
            <person name="Mallez S."/>
            <person name="Zhang Y."/>
            <person name="Obille A."/>
            <person name="Becker A."/>
            <person name="Abrahante J.E."/>
            <person name="Garbe J."/>
            <person name="Badalamenti J.P."/>
            <person name="Herman A."/>
            <person name="Mangelson H."/>
            <person name="Liachko I."/>
            <person name="Sullivan S."/>
            <person name="Sone E.D."/>
            <person name="Koren S."/>
            <person name="Silverstein K.A.T."/>
            <person name="Beckman K.B."/>
            <person name="Gohl D.M."/>
        </authorList>
    </citation>
    <scope>NUCLEOTIDE SEQUENCE</scope>
    <source>
        <strain evidence="2">Duluth1</strain>
        <tissue evidence="2">Whole animal</tissue>
    </source>
</reference>
<evidence type="ECO:0000256" key="1">
    <source>
        <dbReference type="SAM" id="MobiDB-lite"/>
    </source>
</evidence>
<dbReference type="EMBL" id="JAIWYP010000005">
    <property type="protein sequence ID" value="KAH3820575.1"/>
    <property type="molecule type" value="Genomic_DNA"/>
</dbReference>
<proteinExistence type="predicted"/>
<protein>
    <submittedName>
        <fullName evidence="2">Uncharacterized protein</fullName>
    </submittedName>
</protein>
<evidence type="ECO:0000313" key="3">
    <source>
        <dbReference type="Proteomes" id="UP000828390"/>
    </source>
</evidence>
<keyword evidence="3" id="KW-1185">Reference proteome</keyword>
<accession>A0A9D4GS99</accession>
<feature type="compositionally biased region" description="Basic and acidic residues" evidence="1">
    <location>
        <begin position="22"/>
        <end position="32"/>
    </location>
</feature>
<dbReference type="Proteomes" id="UP000828390">
    <property type="component" value="Unassembled WGS sequence"/>
</dbReference>
<gene>
    <name evidence="2" type="ORF">DPMN_122320</name>
</gene>
<reference evidence="2" key="2">
    <citation type="submission" date="2020-11" db="EMBL/GenBank/DDBJ databases">
        <authorList>
            <person name="McCartney M.A."/>
            <person name="Auch B."/>
            <person name="Kono T."/>
            <person name="Mallez S."/>
            <person name="Becker A."/>
            <person name="Gohl D.M."/>
            <person name="Silverstein K.A.T."/>
            <person name="Koren S."/>
            <person name="Bechman K.B."/>
            <person name="Herman A."/>
            <person name="Abrahante J.E."/>
            <person name="Garbe J."/>
        </authorList>
    </citation>
    <scope>NUCLEOTIDE SEQUENCE</scope>
    <source>
        <strain evidence="2">Duluth1</strain>
        <tissue evidence="2">Whole animal</tissue>
    </source>
</reference>
<name>A0A9D4GS99_DREPO</name>
<feature type="region of interest" description="Disordered" evidence="1">
    <location>
        <begin position="1"/>
        <end position="39"/>
    </location>
</feature>
<organism evidence="2 3">
    <name type="scientific">Dreissena polymorpha</name>
    <name type="common">Zebra mussel</name>
    <name type="synonym">Mytilus polymorpha</name>
    <dbReference type="NCBI Taxonomy" id="45954"/>
    <lineage>
        <taxon>Eukaryota</taxon>
        <taxon>Metazoa</taxon>
        <taxon>Spiralia</taxon>
        <taxon>Lophotrochozoa</taxon>
        <taxon>Mollusca</taxon>
        <taxon>Bivalvia</taxon>
        <taxon>Autobranchia</taxon>
        <taxon>Heteroconchia</taxon>
        <taxon>Euheterodonta</taxon>
        <taxon>Imparidentia</taxon>
        <taxon>Neoheterodontei</taxon>
        <taxon>Myida</taxon>
        <taxon>Dreissenoidea</taxon>
        <taxon>Dreissenidae</taxon>
        <taxon>Dreissena</taxon>
    </lineage>
</organism>
<comment type="caution">
    <text evidence="2">The sequence shown here is derived from an EMBL/GenBank/DDBJ whole genome shotgun (WGS) entry which is preliminary data.</text>
</comment>
<sequence>MVSAPETSRILIEASDNTDNSDDTKHHEEKQTKQKKFQTQVRQLVETIDDMGNPFEEDSRINWKSSVRICDC</sequence>